<keyword evidence="3" id="KW-0804">Transcription</keyword>
<evidence type="ECO:0000256" key="1">
    <source>
        <dbReference type="ARBA" id="ARBA00023015"/>
    </source>
</evidence>
<evidence type="ECO:0000313" key="5">
    <source>
        <dbReference type="EMBL" id="SHH99592.1"/>
    </source>
</evidence>
<dbReference type="GO" id="GO:0003700">
    <property type="term" value="F:DNA-binding transcription factor activity"/>
    <property type="evidence" value="ECO:0007669"/>
    <property type="project" value="InterPro"/>
</dbReference>
<dbReference type="InterPro" id="IPR036390">
    <property type="entry name" value="WH_DNA-bd_sf"/>
</dbReference>
<dbReference type="PROSITE" id="PS50949">
    <property type="entry name" value="HTH_GNTR"/>
    <property type="match status" value="1"/>
</dbReference>
<keyword evidence="6" id="KW-1185">Reference proteome</keyword>
<dbReference type="PANTHER" id="PTHR38445">
    <property type="entry name" value="HTH-TYPE TRANSCRIPTIONAL REPRESSOR YTRA"/>
    <property type="match status" value="1"/>
</dbReference>
<dbReference type="OrthoDB" id="9802328at2"/>
<dbReference type="Pfam" id="PF00392">
    <property type="entry name" value="GntR"/>
    <property type="match status" value="1"/>
</dbReference>
<dbReference type="RefSeq" id="WP_072832137.1">
    <property type="nucleotide sequence ID" value="NZ_FQXP01000008.1"/>
</dbReference>
<reference evidence="5 6" key="1">
    <citation type="submission" date="2016-11" db="EMBL/GenBank/DDBJ databases">
        <authorList>
            <person name="Jaros S."/>
            <person name="Januszkiewicz K."/>
            <person name="Wedrychowicz H."/>
        </authorList>
    </citation>
    <scope>NUCLEOTIDE SEQUENCE [LARGE SCALE GENOMIC DNA]</scope>
    <source>
        <strain evidence="5 6">DSM 3089</strain>
    </source>
</reference>
<dbReference type="AlphaFoldDB" id="A0A1M5XIY4"/>
<dbReference type="SUPFAM" id="SSF46785">
    <property type="entry name" value="Winged helix' DNA-binding domain"/>
    <property type="match status" value="1"/>
</dbReference>
<keyword evidence="2" id="KW-0238">DNA-binding</keyword>
<dbReference type="EMBL" id="FQXP01000008">
    <property type="protein sequence ID" value="SHH99592.1"/>
    <property type="molecule type" value="Genomic_DNA"/>
</dbReference>
<name>A0A1M5XIY4_9CLOT</name>
<evidence type="ECO:0000256" key="2">
    <source>
        <dbReference type="ARBA" id="ARBA00023125"/>
    </source>
</evidence>
<protein>
    <submittedName>
        <fullName evidence="5">Transcriptional regulator, GntR family</fullName>
    </submittedName>
</protein>
<dbReference type="PANTHER" id="PTHR38445:SF12">
    <property type="entry name" value="GNTR-FAMILY TRANSCRIPTIONAL REGULATOR"/>
    <property type="match status" value="1"/>
</dbReference>
<dbReference type="CDD" id="cd07377">
    <property type="entry name" value="WHTH_GntR"/>
    <property type="match status" value="1"/>
</dbReference>
<organism evidence="5 6">
    <name type="scientific">Clostridium collagenovorans DSM 3089</name>
    <dbReference type="NCBI Taxonomy" id="1121306"/>
    <lineage>
        <taxon>Bacteria</taxon>
        <taxon>Bacillati</taxon>
        <taxon>Bacillota</taxon>
        <taxon>Clostridia</taxon>
        <taxon>Eubacteriales</taxon>
        <taxon>Clostridiaceae</taxon>
        <taxon>Clostridium</taxon>
    </lineage>
</organism>
<gene>
    <name evidence="5" type="ORF">SAMN02745196_02280</name>
</gene>
<evidence type="ECO:0000313" key="6">
    <source>
        <dbReference type="Proteomes" id="UP000184526"/>
    </source>
</evidence>
<dbReference type="GO" id="GO:0003677">
    <property type="term" value="F:DNA binding"/>
    <property type="evidence" value="ECO:0007669"/>
    <property type="project" value="UniProtKB-KW"/>
</dbReference>
<dbReference type="Proteomes" id="UP000184526">
    <property type="component" value="Unassembled WGS sequence"/>
</dbReference>
<feature type="domain" description="HTH gntR-type" evidence="4">
    <location>
        <begin position="11"/>
        <end position="79"/>
    </location>
</feature>
<dbReference type="STRING" id="1121306.SAMN02745196_02280"/>
<proteinExistence type="predicted"/>
<evidence type="ECO:0000259" key="4">
    <source>
        <dbReference type="PROSITE" id="PS50949"/>
    </source>
</evidence>
<sequence length="125" mass="14352">MLIVIDFESEEPIYQQLKNSIMKGILTNELKEGESLPSVREMASDIGVNMHTVNKTYNLLKEDGLINIDRRKGAIVSKDKQKPTEEYKAKLKSNLDNIIVESSLRGINEEEFLDICKELYNQYTV</sequence>
<dbReference type="InterPro" id="IPR036388">
    <property type="entry name" value="WH-like_DNA-bd_sf"/>
</dbReference>
<dbReference type="SMART" id="SM00345">
    <property type="entry name" value="HTH_GNTR"/>
    <property type="match status" value="1"/>
</dbReference>
<dbReference type="Gene3D" id="1.10.10.10">
    <property type="entry name" value="Winged helix-like DNA-binding domain superfamily/Winged helix DNA-binding domain"/>
    <property type="match status" value="1"/>
</dbReference>
<evidence type="ECO:0000256" key="3">
    <source>
        <dbReference type="ARBA" id="ARBA00023163"/>
    </source>
</evidence>
<dbReference type="InterPro" id="IPR000524">
    <property type="entry name" value="Tscrpt_reg_HTH_GntR"/>
</dbReference>
<accession>A0A1M5XIY4</accession>
<keyword evidence="1" id="KW-0805">Transcription regulation</keyword>